<dbReference type="SUPFAM" id="SSF82199">
    <property type="entry name" value="SET domain"/>
    <property type="match status" value="1"/>
</dbReference>
<keyword evidence="3" id="KW-0479">Metal-binding</keyword>
<dbReference type="PROSITE" id="PS50157">
    <property type="entry name" value="ZINC_FINGER_C2H2_2"/>
    <property type="match status" value="4"/>
</dbReference>
<accession>A0ABN8N7U2</accession>
<dbReference type="PROSITE" id="PS00028">
    <property type="entry name" value="ZINC_FINGER_C2H2_1"/>
    <property type="match status" value="4"/>
</dbReference>
<dbReference type="InterPro" id="IPR001214">
    <property type="entry name" value="SET_dom"/>
</dbReference>
<keyword evidence="3" id="KW-0863">Zinc-finger</keyword>
<dbReference type="EMBL" id="CALNXK010000010">
    <property type="protein sequence ID" value="CAH3042957.1"/>
    <property type="molecule type" value="Genomic_DNA"/>
</dbReference>
<reference evidence="7 8" key="1">
    <citation type="submission" date="2022-05" db="EMBL/GenBank/DDBJ databases">
        <authorList>
            <consortium name="Genoscope - CEA"/>
            <person name="William W."/>
        </authorList>
    </citation>
    <scope>NUCLEOTIDE SEQUENCE [LARGE SCALE GENOMIC DNA]</scope>
</reference>
<evidence type="ECO:0000313" key="8">
    <source>
        <dbReference type="Proteomes" id="UP001159405"/>
    </source>
</evidence>
<dbReference type="Pfam" id="PF00096">
    <property type="entry name" value="zf-C2H2"/>
    <property type="match status" value="2"/>
</dbReference>
<keyword evidence="3" id="KW-0862">Zinc</keyword>
<comment type="caution">
    <text evidence="7">The sequence shown here is derived from an EMBL/GenBank/DDBJ whole genome shotgun (WGS) entry which is preliminary data.</text>
</comment>
<feature type="non-terminal residue" evidence="7">
    <location>
        <position position="1"/>
    </location>
</feature>
<dbReference type="SMART" id="SM00355">
    <property type="entry name" value="ZnF_C2H2"/>
    <property type="match status" value="4"/>
</dbReference>
<dbReference type="PANTHER" id="PTHR16515">
    <property type="entry name" value="PR DOMAIN ZINC FINGER PROTEIN"/>
    <property type="match status" value="1"/>
</dbReference>
<evidence type="ECO:0000313" key="7">
    <source>
        <dbReference type="EMBL" id="CAH3042957.1"/>
    </source>
</evidence>
<evidence type="ECO:0000259" key="6">
    <source>
        <dbReference type="PROSITE" id="PS50280"/>
    </source>
</evidence>
<feature type="domain" description="SET" evidence="6">
    <location>
        <begin position="43"/>
        <end position="159"/>
    </location>
</feature>
<name>A0ABN8N7U2_9CNID</name>
<gene>
    <name evidence="7" type="ORF">PLOB_00000762</name>
</gene>
<evidence type="ECO:0000256" key="4">
    <source>
        <dbReference type="SAM" id="MobiDB-lite"/>
    </source>
</evidence>
<dbReference type="Pfam" id="PF13894">
    <property type="entry name" value="zf-C2H2_4"/>
    <property type="match status" value="1"/>
</dbReference>
<evidence type="ECO:0000256" key="1">
    <source>
        <dbReference type="ARBA" id="ARBA00023015"/>
    </source>
</evidence>
<dbReference type="InterPro" id="IPR036236">
    <property type="entry name" value="Znf_C2H2_sf"/>
</dbReference>
<dbReference type="InterPro" id="IPR013087">
    <property type="entry name" value="Znf_C2H2_type"/>
</dbReference>
<dbReference type="Gene3D" id="2.170.270.10">
    <property type="entry name" value="SET domain"/>
    <property type="match status" value="1"/>
</dbReference>
<protein>
    <recommendedName>
        <fullName evidence="9">Histone-lysine N-methyltransferase PRDM6</fullName>
    </recommendedName>
</protein>
<evidence type="ECO:0000256" key="2">
    <source>
        <dbReference type="ARBA" id="ARBA00023163"/>
    </source>
</evidence>
<dbReference type="Gene3D" id="3.30.160.60">
    <property type="entry name" value="Classic Zinc Finger"/>
    <property type="match status" value="3"/>
</dbReference>
<proteinExistence type="predicted"/>
<dbReference type="PROSITE" id="PS50280">
    <property type="entry name" value="SET"/>
    <property type="match status" value="1"/>
</dbReference>
<dbReference type="Pfam" id="PF21549">
    <property type="entry name" value="PRDM2_PR"/>
    <property type="match status" value="1"/>
</dbReference>
<feature type="compositionally biased region" description="Polar residues" evidence="4">
    <location>
        <begin position="313"/>
        <end position="324"/>
    </location>
</feature>
<dbReference type="InterPro" id="IPR046341">
    <property type="entry name" value="SET_dom_sf"/>
</dbReference>
<sequence length="523" mass="59008">LDCEACRSKQGDCPAHKALTRKLVIPGQKQPVKFSYAIASFPEEVQLCVSSIPGAGCGVCAKQHIPVGTWIGPYEGKHVKCDDVKPNTDTSYMWEIYQDGKLSHYLDASDENTSSWMRFIRCARYREEQNLFSFQYCGNIYYRAFREISVGAELLVWYDEKYPQDMGIPLEVQDMALNEESVSLIVSYTSGTDLSLEGCKIASRGITISHSDNPLWLFFVEVGVSRGRISYGTCKPRSYPSSLGGHICAQFITLRTFHLHFIFKPRRILPSRGDIENIFPHLLGTRLLQEVLAAQGQIQPTDKSNEAPKFSAPISTQPAVTSHTPSKKTFRKSPVSRDMIPNNNHISWHQKIPGPVVSNIRPPSGDSSVRAERTRHISDPVIALKEERILVEDCDDNKRFKLSPESSEMSLMKCGQCNQSFAQKNMLQVHVCPHIPRRPYKCNYCSESFSFPNELRTHVVTHASDKPFKCGYCSRTFAGATTLNNHIRTHTGERPFLCEKCGKTFTQASQLSKHQRIPHECAH</sequence>
<keyword evidence="2" id="KW-0804">Transcription</keyword>
<feature type="domain" description="C2H2-type" evidence="5">
    <location>
        <begin position="468"/>
        <end position="495"/>
    </location>
</feature>
<dbReference type="InterPro" id="IPR050331">
    <property type="entry name" value="Zinc_finger"/>
</dbReference>
<keyword evidence="8" id="KW-1185">Reference proteome</keyword>
<feature type="region of interest" description="Disordered" evidence="4">
    <location>
        <begin position="353"/>
        <end position="372"/>
    </location>
</feature>
<dbReference type="SUPFAM" id="SSF57667">
    <property type="entry name" value="beta-beta-alpha zinc fingers"/>
    <property type="match status" value="2"/>
</dbReference>
<dbReference type="SMART" id="SM00317">
    <property type="entry name" value="SET"/>
    <property type="match status" value="1"/>
</dbReference>
<evidence type="ECO:0000256" key="3">
    <source>
        <dbReference type="PROSITE-ProRule" id="PRU00042"/>
    </source>
</evidence>
<evidence type="ECO:0008006" key="9">
    <source>
        <dbReference type="Google" id="ProtNLM"/>
    </source>
</evidence>
<feature type="domain" description="C2H2-type" evidence="5">
    <location>
        <begin position="412"/>
        <end position="439"/>
    </location>
</feature>
<evidence type="ECO:0000259" key="5">
    <source>
        <dbReference type="PROSITE" id="PS50157"/>
    </source>
</evidence>
<feature type="domain" description="C2H2-type" evidence="5">
    <location>
        <begin position="496"/>
        <end position="523"/>
    </location>
</feature>
<keyword evidence="1" id="KW-0805">Transcription regulation</keyword>
<dbReference type="PANTHER" id="PTHR16515:SF22">
    <property type="entry name" value="HISTONE-LYSINE N-METHYLTRANSFERASE PRDM6-RELATED"/>
    <property type="match status" value="1"/>
</dbReference>
<feature type="region of interest" description="Disordered" evidence="4">
    <location>
        <begin position="300"/>
        <end position="338"/>
    </location>
</feature>
<dbReference type="Proteomes" id="UP001159405">
    <property type="component" value="Unassembled WGS sequence"/>
</dbReference>
<feature type="domain" description="C2H2-type" evidence="5">
    <location>
        <begin position="440"/>
        <end position="467"/>
    </location>
</feature>
<organism evidence="7 8">
    <name type="scientific">Porites lobata</name>
    <dbReference type="NCBI Taxonomy" id="104759"/>
    <lineage>
        <taxon>Eukaryota</taxon>
        <taxon>Metazoa</taxon>
        <taxon>Cnidaria</taxon>
        <taxon>Anthozoa</taxon>
        <taxon>Hexacorallia</taxon>
        <taxon>Scleractinia</taxon>
        <taxon>Fungiina</taxon>
        <taxon>Poritidae</taxon>
        <taxon>Porites</taxon>
    </lineage>
</organism>